<dbReference type="EMBL" id="UOEU01000180">
    <property type="protein sequence ID" value="VAW31215.1"/>
    <property type="molecule type" value="Genomic_DNA"/>
</dbReference>
<sequence>MSRKRDPETYDVIGAAMAVHRELGSGFLEGVYHEALMIEMSSRNIPFLHEVDLPIFYKSQPLQKVYRTDFVCFENIIVELKALPEIGGREKAQVINYLRASNYDRGLLLNFGTDSLQYTRLFNSRKKSTKSA</sequence>
<dbReference type="NCBIfam" id="TIGR04256">
    <property type="entry name" value="GxxExxY"/>
    <property type="match status" value="1"/>
</dbReference>
<dbReference type="AlphaFoldDB" id="A0A3B0UJK8"/>
<dbReference type="InterPro" id="IPR026350">
    <property type="entry name" value="GxxExxY"/>
</dbReference>
<proteinExistence type="predicted"/>
<accession>A0A3B0UJK8</accession>
<evidence type="ECO:0000313" key="1">
    <source>
        <dbReference type="EMBL" id="VAW31215.1"/>
    </source>
</evidence>
<reference evidence="1" key="1">
    <citation type="submission" date="2018-06" db="EMBL/GenBank/DDBJ databases">
        <authorList>
            <person name="Zhirakovskaya E."/>
        </authorList>
    </citation>
    <scope>NUCLEOTIDE SEQUENCE</scope>
</reference>
<protein>
    <submittedName>
        <fullName evidence="1">NADH:ubiquinone oxidoreductase subunit 5 (Chain L)/Multisubunit Na+/H+ antiporter, MnhA subunit</fullName>
    </submittedName>
</protein>
<dbReference type="Pfam" id="PF13366">
    <property type="entry name" value="PDDEXK_3"/>
    <property type="match status" value="1"/>
</dbReference>
<keyword evidence="1" id="KW-0830">Ubiquinone</keyword>
<gene>
    <name evidence="1" type="ORF">MNBD_CHLOROFLEXI01-4612</name>
</gene>
<organism evidence="1">
    <name type="scientific">hydrothermal vent metagenome</name>
    <dbReference type="NCBI Taxonomy" id="652676"/>
    <lineage>
        <taxon>unclassified sequences</taxon>
        <taxon>metagenomes</taxon>
        <taxon>ecological metagenomes</taxon>
    </lineage>
</organism>
<name>A0A3B0UJK8_9ZZZZ</name>